<dbReference type="EMBL" id="WTYU01000002">
    <property type="protein sequence ID" value="MXP15658.1"/>
    <property type="molecule type" value="Genomic_DNA"/>
</dbReference>
<gene>
    <name evidence="2" type="ORF">GRI44_12955</name>
</gene>
<dbReference type="Proteomes" id="UP000473531">
    <property type="component" value="Unassembled WGS sequence"/>
</dbReference>
<protein>
    <submittedName>
        <fullName evidence="2">DUF302 domain-containing protein</fullName>
    </submittedName>
</protein>
<dbReference type="RefSeq" id="WP_160602150.1">
    <property type="nucleotide sequence ID" value="NZ_WTYU01000002.1"/>
</dbReference>
<dbReference type="OrthoDB" id="9791067at2"/>
<dbReference type="InterPro" id="IPR016796">
    <property type="entry name" value="UCP021774"/>
</dbReference>
<evidence type="ECO:0000259" key="1">
    <source>
        <dbReference type="Pfam" id="PF03625"/>
    </source>
</evidence>
<organism evidence="2 3">
    <name type="scientific">Allopontixanthobacter confluentis</name>
    <dbReference type="NCBI Taxonomy" id="1849021"/>
    <lineage>
        <taxon>Bacteria</taxon>
        <taxon>Pseudomonadati</taxon>
        <taxon>Pseudomonadota</taxon>
        <taxon>Alphaproteobacteria</taxon>
        <taxon>Sphingomonadales</taxon>
        <taxon>Erythrobacteraceae</taxon>
        <taxon>Allopontixanthobacter</taxon>
    </lineage>
</organism>
<sequence>MSYYISATLNVPFEKALELTEDALKAEQFGVISRIDIQQTLKTKIDVDFQPYTILGACNPALAYEALQLEDKVGTMLPCNVVVQQLADGTVEVAAVDPVASMQGIDNPALAKAATAVREKLARAMNALAADS</sequence>
<dbReference type="CDD" id="cd14797">
    <property type="entry name" value="DUF302"/>
    <property type="match status" value="1"/>
</dbReference>
<dbReference type="AlphaFoldDB" id="A0A6L7GLB5"/>
<proteinExistence type="predicted"/>
<dbReference type="SUPFAM" id="SSF103247">
    <property type="entry name" value="TT1751-like"/>
    <property type="match status" value="1"/>
</dbReference>
<keyword evidence="3" id="KW-1185">Reference proteome</keyword>
<dbReference type="Pfam" id="PF03625">
    <property type="entry name" value="DUF302"/>
    <property type="match status" value="1"/>
</dbReference>
<accession>A0A6L7GLB5</accession>
<dbReference type="PIRSF" id="PIRSF021774">
    <property type="entry name" value="UCP021774"/>
    <property type="match status" value="1"/>
</dbReference>
<name>A0A6L7GLB5_9SPHN</name>
<evidence type="ECO:0000313" key="3">
    <source>
        <dbReference type="Proteomes" id="UP000473531"/>
    </source>
</evidence>
<evidence type="ECO:0000313" key="2">
    <source>
        <dbReference type="EMBL" id="MXP15658.1"/>
    </source>
</evidence>
<dbReference type="PANTHER" id="PTHR38342">
    <property type="entry name" value="SLR5037 PROTEIN"/>
    <property type="match status" value="1"/>
</dbReference>
<dbReference type="InterPro" id="IPR035923">
    <property type="entry name" value="TT1751-like_sf"/>
</dbReference>
<reference evidence="2 3" key="1">
    <citation type="submission" date="2019-12" db="EMBL/GenBank/DDBJ databases">
        <title>Genomic-based taxomic classification of the family Erythrobacteraceae.</title>
        <authorList>
            <person name="Xu L."/>
        </authorList>
    </citation>
    <scope>NUCLEOTIDE SEQUENCE [LARGE SCALE GENOMIC DNA]</scope>
    <source>
        <strain evidence="2 3">KCTC 52259</strain>
    </source>
</reference>
<comment type="caution">
    <text evidence="2">The sequence shown here is derived from an EMBL/GenBank/DDBJ whole genome shotgun (WGS) entry which is preliminary data.</text>
</comment>
<dbReference type="InterPro" id="IPR005180">
    <property type="entry name" value="DUF302"/>
</dbReference>
<feature type="domain" description="DUF302" evidence="1">
    <location>
        <begin position="35"/>
        <end position="98"/>
    </location>
</feature>
<dbReference type="Gene3D" id="3.30.310.70">
    <property type="entry name" value="TT1751-like domain"/>
    <property type="match status" value="1"/>
</dbReference>
<dbReference type="PANTHER" id="PTHR38342:SF1">
    <property type="entry name" value="SLR5037 PROTEIN"/>
    <property type="match status" value="1"/>
</dbReference>